<keyword evidence="6" id="KW-0106">Calcium</keyword>
<proteinExistence type="inferred from homology"/>
<dbReference type="Gene3D" id="3.40.50.1820">
    <property type="entry name" value="alpha/beta hydrolase"/>
    <property type="match status" value="2"/>
</dbReference>
<accession>A0A480AXN9</accession>
<dbReference type="InterPro" id="IPR029058">
    <property type="entry name" value="AB_hydrolase_fold"/>
</dbReference>
<evidence type="ECO:0000256" key="7">
    <source>
        <dbReference type="ARBA" id="ARBA00023157"/>
    </source>
</evidence>
<feature type="chain" id="PRO_5019723288" evidence="8">
    <location>
        <begin position="25"/>
        <end position="531"/>
    </location>
</feature>
<evidence type="ECO:0000313" key="10">
    <source>
        <dbReference type="Proteomes" id="UP000301751"/>
    </source>
</evidence>
<evidence type="ECO:0000256" key="1">
    <source>
        <dbReference type="ARBA" id="ARBA00006249"/>
    </source>
</evidence>
<keyword evidence="2" id="KW-0719">Serine esterase</keyword>
<evidence type="ECO:0000256" key="5">
    <source>
        <dbReference type="ARBA" id="ARBA00022801"/>
    </source>
</evidence>
<dbReference type="GO" id="GO:0046872">
    <property type="term" value="F:metal ion binding"/>
    <property type="evidence" value="ECO:0007669"/>
    <property type="project" value="UniProtKB-KW"/>
</dbReference>
<dbReference type="GO" id="GO:0052689">
    <property type="term" value="F:carboxylic ester hydrolase activity"/>
    <property type="evidence" value="ECO:0007669"/>
    <property type="project" value="UniProtKB-KW"/>
</dbReference>
<keyword evidence="7" id="KW-1015">Disulfide bond</keyword>
<evidence type="ECO:0000256" key="3">
    <source>
        <dbReference type="ARBA" id="ARBA00022723"/>
    </source>
</evidence>
<organism evidence="9 10">
    <name type="scientific">Pseudaquabacterium pictum</name>
    <dbReference type="NCBI Taxonomy" id="2315236"/>
    <lineage>
        <taxon>Bacteria</taxon>
        <taxon>Pseudomonadati</taxon>
        <taxon>Pseudomonadota</taxon>
        <taxon>Betaproteobacteria</taxon>
        <taxon>Burkholderiales</taxon>
        <taxon>Sphaerotilaceae</taxon>
        <taxon>Pseudaquabacterium</taxon>
    </lineage>
</organism>
<evidence type="ECO:0000256" key="4">
    <source>
        <dbReference type="ARBA" id="ARBA00022729"/>
    </source>
</evidence>
<dbReference type="AlphaFoldDB" id="A0A480AXN9"/>
<keyword evidence="4 8" id="KW-0732">Signal</keyword>
<dbReference type="Proteomes" id="UP000301751">
    <property type="component" value="Unassembled WGS sequence"/>
</dbReference>
<comment type="similarity">
    <text evidence="1">Belongs to the tannase family.</text>
</comment>
<evidence type="ECO:0000256" key="2">
    <source>
        <dbReference type="ARBA" id="ARBA00022487"/>
    </source>
</evidence>
<dbReference type="PANTHER" id="PTHR33938">
    <property type="entry name" value="FERULOYL ESTERASE B-RELATED"/>
    <property type="match status" value="1"/>
</dbReference>
<comment type="caution">
    <text evidence="9">The sequence shown here is derived from an EMBL/GenBank/DDBJ whole genome shotgun (WGS) entry which is preliminary data.</text>
</comment>
<sequence>MLAAPAWATLPCSALVGQTLPASALVLATGGAVVDSATSVTTTSGLPLGVSPAWITYCKVLGRILPAEPVGPDNTVATGGLPIHFQLNLPVAWTQRAMQFGGGGYDGTLVTATGHVAHAAAGDRSPLQRGYATFGSDSGHQAKGYDGRFALRPEALRNFTGDAIKKVRDVAQHLMVLHYGQGPRYAYMQGGSSGGRETLAAIQRWPNDYHGVVSHYPVLQFVGLGLHANDMAKAMYAPGGFVDSAKFNHLNQKVIAACDKLDGLEDGLINNVAACRFDPQVLRCLGNVDWGSSCLTDAQLRTVRATAGDLNLAFPLAQGITRAPGYEVLAGANFGGPADAGWLGLPLDTPTLVLNGYVFTMHNEWLKYFVTGNANYDFRQFNPVTAGGYMARVQQLSAMHDAMSTDLDVFKARGGKVLMLHGTSDTIVTPRISVDYFERLTQRYGSPVLRDFLRFYTVAGFGHGEGRYQMSWSALDLIENWVERGQAPVNPTSTDLLNLFGRSRPLCEYPAFPRYQGGPTHAASSFSCALH</sequence>
<keyword evidence="5" id="KW-0378">Hydrolase</keyword>
<name>A0A480AXN9_9BURK</name>
<gene>
    <name evidence="9" type="ORF">AQPW35_40830</name>
</gene>
<feature type="signal peptide" evidence="8">
    <location>
        <begin position="1"/>
        <end position="24"/>
    </location>
</feature>
<dbReference type="PANTHER" id="PTHR33938:SF15">
    <property type="entry name" value="FERULOYL ESTERASE B-RELATED"/>
    <property type="match status" value="1"/>
</dbReference>
<evidence type="ECO:0000256" key="8">
    <source>
        <dbReference type="SAM" id="SignalP"/>
    </source>
</evidence>
<dbReference type="EMBL" id="BJCL01000012">
    <property type="protein sequence ID" value="GCL65002.1"/>
    <property type="molecule type" value="Genomic_DNA"/>
</dbReference>
<dbReference type="Pfam" id="PF07519">
    <property type="entry name" value="Tannase"/>
    <property type="match status" value="1"/>
</dbReference>
<evidence type="ECO:0000256" key="6">
    <source>
        <dbReference type="ARBA" id="ARBA00022837"/>
    </source>
</evidence>
<keyword evidence="10" id="KW-1185">Reference proteome</keyword>
<reference evidence="10" key="1">
    <citation type="submission" date="2019-03" db="EMBL/GenBank/DDBJ databases">
        <title>Aquabacterium pictum sp.nov., the first bacteriochlorophyll a-containing freshwater bacterium in the genus Aquabacterium of the class Betaproteobacteria.</title>
        <authorList>
            <person name="Hirose S."/>
            <person name="Tank M."/>
            <person name="Hara E."/>
            <person name="Tamaki H."/>
            <person name="Takaichi S."/>
            <person name="Haruta S."/>
            <person name="Hanada S."/>
        </authorList>
    </citation>
    <scope>NUCLEOTIDE SEQUENCE [LARGE SCALE GENOMIC DNA]</scope>
    <source>
        <strain evidence="10">W35</strain>
    </source>
</reference>
<dbReference type="SUPFAM" id="SSF53474">
    <property type="entry name" value="alpha/beta-Hydrolases"/>
    <property type="match status" value="1"/>
</dbReference>
<dbReference type="InterPro" id="IPR011118">
    <property type="entry name" value="Tannase/feruloyl_esterase"/>
</dbReference>
<keyword evidence="3" id="KW-0479">Metal-binding</keyword>
<evidence type="ECO:0000313" key="9">
    <source>
        <dbReference type="EMBL" id="GCL65002.1"/>
    </source>
</evidence>
<protein>
    <submittedName>
        <fullName evidence="9">Feruloyl esterase</fullName>
    </submittedName>
</protein>